<dbReference type="EMBL" id="UOEZ01000061">
    <property type="protein sequence ID" value="VAW37865.1"/>
    <property type="molecule type" value="Genomic_DNA"/>
</dbReference>
<reference evidence="1" key="1">
    <citation type="submission" date="2018-06" db="EMBL/GenBank/DDBJ databases">
        <authorList>
            <person name="Zhirakovskaya E."/>
        </authorList>
    </citation>
    <scope>NUCLEOTIDE SEQUENCE</scope>
</reference>
<name>A0A3B0V2W6_9ZZZZ</name>
<dbReference type="CDD" id="cd12870">
    <property type="entry name" value="MqsA"/>
    <property type="match status" value="1"/>
</dbReference>
<evidence type="ECO:0000313" key="1">
    <source>
        <dbReference type="EMBL" id="VAW37865.1"/>
    </source>
</evidence>
<dbReference type="InterPro" id="IPR022453">
    <property type="entry name" value="Znf_MqsA-type"/>
</dbReference>
<organism evidence="1">
    <name type="scientific">hydrothermal vent metagenome</name>
    <dbReference type="NCBI Taxonomy" id="652676"/>
    <lineage>
        <taxon>unclassified sequences</taxon>
        <taxon>metagenomes</taxon>
        <taxon>ecological metagenomes</taxon>
    </lineage>
</organism>
<protein>
    <recommendedName>
        <fullName evidence="2">YgiT-type zinc finger domain protein</fullName>
    </recommendedName>
</protein>
<gene>
    <name evidence="1" type="ORF">MNBD_DELTA02-751</name>
</gene>
<evidence type="ECO:0008006" key="2">
    <source>
        <dbReference type="Google" id="ProtNLM"/>
    </source>
</evidence>
<sequence length="79" mass="8938">MVKCVFCGGEAIEKKVTFSYEEGEKYVFVENVPAEVCASCGEKTYSPDVIDELLRFARDEFKPVKTIEVPVFDYAERAS</sequence>
<dbReference type="Gene3D" id="3.10.20.860">
    <property type="match status" value="1"/>
</dbReference>
<dbReference type="AlphaFoldDB" id="A0A3B0V2W6"/>
<dbReference type="NCBIfam" id="TIGR03831">
    <property type="entry name" value="YgiT_finger"/>
    <property type="match status" value="1"/>
</dbReference>
<accession>A0A3B0V2W6</accession>
<proteinExistence type="predicted"/>